<reference evidence="5 6" key="1">
    <citation type="journal article" date="2018" name="New Phytol.">
        <title>Phylogenomics of Endogonaceae and evolution of mycorrhizas within Mucoromycota.</title>
        <authorList>
            <person name="Chang Y."/>
            <person name="Desiro A."/>
            <person name="Na H."/>
            <person name="Sandor L."/>
            <person name="Lipzen A."/>
            <person name="Clum A."/>
            <person name="Barry K."/>
            <person name="Grigoriev I.V."/>
            <person name="Martin F.M."/>
            <person name="Stajich J.E."/>
            <person name="Smith M.E."/>
            <person name="Bonito G."/>
            <person name="Spatafora J.W."/>
        </authorList>
    </citation>
    <scope>NUCLEOTIDE SEQUENCE [LARGE SCALE GENOMIC DNA]</scope>
    <source>
        <strain evidence="5 6">AD002</strain>
    </source>
</reference>
<dbReference type="EMBL" id="RBNJ01029955">
    <property type="protein sequence ID" value="RUS13412.1"/>
    <property type="molecule type" value="Genomic_DNA"/>
</dbReference>
<dbReference type="Gene3D" id="2.60.260.40">
    <property type="entry name" value="q5lls5 like domains"/>
    <property type="match status" value="1"/>
</dbReference>
<dbReference type="Proteomes" id="UP000274822">
    <property type="component" value="Unassembled WGS sequence"/>
</dbReference>
<keyword evidence="2 3" id="KW-0862">Zinc</keyword>
<feature type="non-terminal residue" evidence="5">
    <location>
        <position position="1"/>
    </location>
</feature>
<accession>A0A433P7E1</accession>
<dbReference type="GO" id="GO:0005740">
    <property type="term" value="C:mitochondrial envelope"/>
    <property type="evidence" value="ECO:0007669"/>
    <property type="project" value="InterPro"/>
</dbReference>
<dbReference type="PROSITE" id="PS51359">
    <property type="entry name" value="COX5B_2"/>
    <property type="match status" value="1"/>
</dbReference>
<dbReference type="GO" id="GO:0046872">
    <property type="term" value="F:metal ion binding"/>
    <property type="evidence" value="ECO:0007669"/>
    <property type="project" value="UniProtKB-KW"/>
</dbReference>
<dbReference type="InterPro" id="IPR002124">
    <property type="entry name" value="Cyt_c_oxidase_su5b"/>
</dbReference>
<evidence type="ECO:0000256" key="3">
    <source>
        <dbReference type="PIRSR" id="PIRSR602124-2"/>
    </source>
</evidence>
<feature type="binding site" evidence="3">
    <location>
        <position position="78"/>
    </location>
    <ligand>
        <name>Zn(2+)</name>
        <dbReference type="ChEBI" id="CHEBI:29105"/>
    </ligand>
</feature>
<keyword evidence="6" id="KW-1185">Reference proteome</keyword>
<comment type="caution">
    <text evidence="5">The sequence shown here is derived from an EMBL/GenBank/DDBJ whole genome shotgun (WGS) entry which is preliminary data.</text>
</comment>
<dbReference type="GO" id="GO:0006123">
    <property type="term" value="P:mitochondrial electron transport, cytochrome c to oxygen"/>
    <property type="evidence" value="ECO:0007669"/>
    <property type="project" value="InterPro"/>
</dbReference>
<feature type="non-terminal residue" evidence="5">
    <location>
        <position position="162"/>
    </location>
</feature>
<dbReference type="CDD" id="cd00924">
    <property type="entry name" value="Cyt_c_Oxidase_Vb"/>
    <property type="match status" value="1"/>
</dbReference>
<evidence type="ECO:0000313" key="5">
    <source>
        <dbReference type="EMBL" id="RUS13412.1"/>
    </source>
</evidence>
<dbReference type="PANTHER" id="PTHR10122">
    <property type="entry name" value="CYTOCHROME C OXIDASE SUBUNIT 5B, MITOCHONDRIAL"/>
    <property type="match status" value="1"/>
</dbReference>
<evidence type="ECO:0000256" key="1">
    <source>
        <dbReference type="ARBA" id="ARBA00022723"/>
    </source>
</evidence>
<sequence length="162" mass="17797">AGTPAHSHDANSLIGPGGKPGSVPTNLEQATGLERLELLAKLEGKEFFDMAPLEMTHLGTKQNPIVVQSHDHYRYVGCTGKALDWELAIAILVLCKKLMEKTVGHTNHFHSLTPFPSTPGYPAESHDTIWLTVTDDDIHRCPECGSVYKLDFVGVDEPDHHH</sequence>
<name>A0A433P7E1_9FUNG</name>
<gene>
    <name evidence="5" type="ORF">BC938DRAFT_477884</name>
</gene>
<protein>
    <submittedName>
        <fullName evidence="5">Cytochrome c oxidase subunit VB-domain-containing protein</fullName>
    </submittedName>
</protein>
<dbReference type="Gene3D" id="2.60.11.10">
    <property type="entry name" value="Cytochrome c oxidase, subunit Vb"/>
    <property type="match status" value="1"/>
</dbReference>
<evidence type="ECO:0000256" key="4">
    <source>
        <dbReference type="SAM" id="MobiDB-lite"/>
    </source>
</evidence>
<feature type="binding site" evidence="3">
    <location>
        <position position="141"/>
    </location>
    <ligand>
        <name>Zn(2+)</name>
        <dbReference type="ChEBI" id="CHEBI:29105"/>
    </ligand>
</feature>
<dbReference type="PANTHER" id="PTHR10122:SF0">
    <property type="entry name" value="CYTOCHROME C OXIDASE SUBUNIT 5B, ISOFORM A-RELATED"/>
    <property type="match status" value="1"/>
</dbReference>
<dbReference type="Pfam" id="PF01215">
    <property type="entry name" value="COX5B"/>
    <property type="match status" value="2"/>
</dbReference>
<dbReference type="InterPro" id="IPR036972">
    <property type="entry name" value="Cyt_c_oxidase_su5b_sf"/>
</dbReference>
<feature type="binding site" evidence="3">
    <location>
        <position position="126"/>
    </location>
    <ligand>
        <name>Zn(2+)</name>
        <dbReference type="ChEBI" id="CHEBI:29105"/>
    </ligand>
</feature>
<evidence type="ECO:0000313" key="6">
    <source>
        <dbReference type="Proteomes" id="UP000274822"/>
    </source>
</evidence>
<evidence type="ECO:0000256" key="2">
    <source>
        <dbReference type="ARBA" id="ARBA00022833"/>
    </source>
</evidence>
<keyword evidence="1 3" id="KW-0479">Metal-binding</keyword>
<dbReference type="SUPFAM" id="SSF57802">
    <property type="entry name" value="Rubredoxin-like"/>
    <property type="match status" value="2"/>
</dbReference>
<dbReference type="GO" id="GO:0045277">
    <property type="term" value="C:respiratory chain complex IV"/>
    <property type="evidence" value="ECO:0007669"/>
    <property type="project" value="InterPro"/>
</dbReference>
<feature type="region of interest" description="Disordered" evidence="4">
    <location>
        <begin position="1"/>
        <end position="25"/>
    </location>
</feature>
<organism evidence="5 6">
    <name type="scientific">Jimgerdemannia flammicorona</name>
    <dbReference type="NCBI Taxonomy" id="994334"/>
    <lineage>
        <taxon>Eukaryota</taxon>
        <taxon>Fungi</taxon>
        <taxon>Fungi incertae sedis</taxon>
        <taxon>Mucoromycota</taxon>
        <taxon>Mucoromycotina</taxon>
        <taxon>Endogonomycetes</taxon>
        <taxon>Endogonales</taxon>
        <taxon>Endogonaceae</taxon>
        <taxon>Jimgerdemannia</taxon>
    </lineage>
</organism>
<dbReference type="AlphaFoldDB" id="A0A433P7E1"/>
<feature type="binding site" evidence="3">
    <location>
        <position position="144"/>
    </location>
    <ligand>
        <name>Zn(2+)</name>
        <dbReference type="ChEBI" id="CHEBI:29105"/>
    </ligand>
</feature>
<proteinExistence type="predicted"/>